<accession>A0A317DVU2</accession>
<proteinExistence type="predicted"/>
<evidence type="ECO:0000313" key="1">
    <source>
        <dbReference type="EMBL" id="PWR18522.1"/>
    </source>
</evidence>
<reference evidence="1 2" key="1">
    <citation type="submission" date="2018-05" db="EMBL/GenBank/DDBJ databases">
        <title>Zavarzinia sp. HR-AS.</title>
        <authorList>
            <person name="Lee Y."/>
            <person name="Jeon C.O."/>
        </authorList>
    </citation>
    <scope>NUCLEOTIDE SEQUENCE [LARGE SCALE GENOMIC DNA]</scope>
    <source>
        <strain evidence="1 2">HR-AS</strain>
    </source>
</reference>
<evidence type="ECO:0000313" key="2">
    <source>
        <dbReference type="Proteomes" id="UP000245461"/>
    </source>
</evidence>
<name>A0A317DVU2_9PROT</name>
<sequence length="95" mass="10745">MYSPAFIPLQEQKPLAQDQMLLRLLTVLRHPPAGTEYGLVERNTCRLALGITGFELDSVIRRGRQRGYLDTHSAYDRIGLTPRGLQKLQSTAAYM</sequence>
<protein>
    <submittedName>
        <fullName evidence="1">Uncharacterized protein</fullName>
    </submittedName>
</protein>
<keyword evidence="2" id="KW-1185">Reference proteome</keyword>
<dbReference type="EMBL" id="QGLE01000014">
    <property type="protein sequence ID" value="PWR18522.1"/>
    <property type="molecule type" value="Genomic_DNA"/>
</dbReference>
<dbReference type="Proteomes" id="UP000245461">
    <property type="component" value="Unassembled WGS sequence"/>
</dbReference>
<gene>
    <name evidence="1" type="ORF">DKG74_19085</name>
</gene>
<dbReference type="AlphaFoldDB" id="A0A317DVU2"/>
<comment type="caution">
    <text evidence="1">The sequence shown here is derived from an EMBL/GenBank/DDBJ whole genome shotgun (WGS) entry which is preliminary data.</text>
</comment>
<organism evidence="1 2">
    <name type="scientific">Zavarzinia aquatilis</name>
    <dbReference type="NCBI Taxonomy" id="2211142"/>
    <lineage>
        <taxon>Bacteria</taxon>
        <taxon>Pseudomonadati</taxon>
        <taxon>Pseudomonadota</taxon>
        <taxon>Alphaproteobacteria</taxon>
        <taxon>Rhodospirillales</taxon>
        <taxon>Zavarziniaceae</taxon>
        <taxon>Zavarzinia</taxon>
    </lineage>
</organism>